<comment type="caution">
    <text evidence="1">The sequence shown here is derived from an EMBL/GenBank/DDBJ whole genome shotgun (WGS) entry which is preliminary data.</text>
</comment>
<proteinExistence type="predicted"/>
<accession>A0ABN7WX69</accession>
<organism evidence="1 2">
    <name type="scientific">Gigaspora margarita</name>
    <dbReference type="NCBI Taxonomy" id="4874"/>
    <lineage>
        <taxon>Eukaryota</taxon>
        <taxon>Fungi</taxon>
        <taxon>Fungi incertae sedis</taxon>
        <taxon>Mucoromycota</taxon>
        <taxon>Glomeromycotina</taxon>
        <taxon>Glomeromycetes</taxon>
        <taxon>Diversisporales</taxon>
        <taxon>Gigasporaceae</taxon>
        <taxon>Gigaspora</taxon>
    </lineage>
</organism>
<reference evidence="1 2" key="1">
    <citation type="submission" date="2021-06" db="EMBL/GenBank/DDBJ databases">
        <authorList>
            <person name="Kallberg Y."/>
            <person name="Tangrot J."/>
            <person name="Rosling A."/>
        </authorList>
    </citation>
    <scope>NUCLEOTIDE SEQUENCE [LARGE SCALE GENOMIC DNA]</scope>
    <source>
        <strain evidence="1 2">120-4 pot B 10/14</strain>
    </source>
</reference>
<dbReference type="Proteomes" id="UP000789901">
    <property type="component" value="Unassembled WGS sequence"/>
</dbReference>
<sequence length="46" mass="5238">SSNDNSDDSEFDASDLTDNSFQIIKLKTLSSWDEETQERAKAKLTR</sequence>
<gene>
    <name evidence="1" type="ORF">GMARGA_LOCUS35747</name>
</gene>
<name>A0ABN7WX69_GIGMA</name>
<evidence type="ECO:0000313" key="2">
    <source>
        <dbReference type="Proteomes" id="UP000789901"/>
    </source>
</evidence>
<feature type="non-terminal residue" evidence="1">
    <location>
        <position position="1"/>
    </location>
</feature>
<protein>
    <submittedName>
        <fullName evidence="1">41154_t:CDS:1</fullName>
    </submittedName>
</protein>
<dbReference type="EMBL" id="CAJVQB010067563">
    <property type="protein sequence ID" value="CAG8841993.1"/>
    <property type="molecule type" value="Genomic_DNA"/>
</dbReference>
<evidence type="ECO:0000313" key="1">
    <source>
        <dbReference type="EMBL" id="CAG8841993.1"/>
    </source>
</evidence>
<keyword evidence="2" id="KW-1185">Reference proteome</keyword>